<evidence type="ECO:0000313" key="3">
    <source>
        <dbReference type="Proteomes" id="UP000547973"/>
    </source>
</evidence>
<dbReference type="AlphaFoldDB" id="A0A7Y9ZDV9"/>
<dbReference type="PIRSF" id="PIRSF009141">
    <property type="entry name" value="UCP009141"/>
    <property type="match status" value="1"/>
</dbReference>
<sequence length="288" mass="32956">MSDRRVFARERWTLPRISAFAIRFLWLQLQSLVFALVVFAAIAITSVVSLPIPRYDALLIIGIALTLGLWWAGWESGREVAVICAFHILGVTMEFFKVHAGSWDYPEDAYTKVAGVPLYAGFMYAAVGSYIVQAWRRMELRVTHFRPLPMTILAVAAYLNFFTHHWIWDLRWLIAVLFVIEMRRTMVHFTVGTHRYFMPLAVSFVAIGFGLWIAENAATFMGAWEYPNQREIWEAVHVGKFGSWSLLVSLSFVLVATIKRFEGELYGVRGQRPTVETIADERIADEPA</sequence>
<feature type="transmembrane region" description="Helical" evidence="1">
    <location>
        <begin position="57"/>
        <end position="73"/>
    </location>
</feature>
<name>A0A7Y9ZDV9_9MICO</name>
<dbReference type="EMBL" id="JACBZO010000001">
    <property type="protein sequence ID" value="NYI42190.1"/>
    <property type="molecule type" value="Genomic_DNA"/>
</dbReference>
<feature type="transmembrane region" description="Helical" evidence="1">
    <location>
        <begin position="20"/>
        <end position="45"/>
    </location>
</feature>
<feature type="transmembrane region" description="Helical" evidence="1">
    <location>
        <begin position="196"/>
        <end position="214"/>
    </location>
</feature>
<dbReference type="Proteomes" id="UP000547973">
    <property type="component" value="Unassembled WGS sequence"/>
</dbReference>
<dbReference type="Pfam" id="PF05675">
    <property type="entry name" value="DUF817"/>
    <property type="match status" value="1"/>
</dbReference>
<keyword evidence="1" id="KW-0472">Membrane</keyword>
<keyword evidence="1" id="KW-1133">Transmembrane helix</keyword>
<dbReference type="InterPro" id="IPR008535">
    <property type="entry name" value="DUF817"/>
</dbReference>
<feature type="transmembrane region" description="Helical" evidence="1">
    <location>
        <begin position="241"/>
        <end position="258"/>
    </location>
</feature>
<feature type="transmembrane region" description="Helical" evidence="1">
    <location>
        <begin position="116"/>
        <end position="135"/>
    </location>
</feature>
<dbReference type="RefSeq" id="WP_238579354.1">
    <property type="nucleotide sequence ID" value="NZ_BBRC01000002.1"/>
</dbReference>
<keyword evidence="3" id="KW-1185">Reference proteome</keyword>
<keyword evidence="1" id="KW-0812">Transmembrane</keyword>
<evidence type="ECO:0000256" key="1">
    <source>
        <dbReference type="SAM" id="Phobius"/>
    </source>
</evidence>
<reference evidence="2 3" key="1">
    <citation type="submission" date="2020-07" db="EMBL/GenBank/DDBJ databases">
        <title>Sequencing the genomes of 1000 actinobacteria strains.</title>
        <authorList>
            <person name="Klenk H.-P."/>
        </authorList>
    </citation>
    <scope>NUCLEOTIDE SEQUENCE [LARGE SCALE GENOMIC DNA]</scope>
    <source>
        <strain evidence="2 3">DSM 19970</strain>
    </source>
</reference>
<comment type="caution">
    <text evidence="2">The sequence shown here is derived from an EMBL/GenBank/DDBJ whole genome shotgun (WGS) entry which is preliminary data.</text>
</comment>
<accession>A0A7Y9ZDV9</accession>
<protein>
    <submittedName>
        <fullName evidence="2">Uncharacterized membrane protein YoaT (DUF817 family)</fullName>
    </submittedName>
</protein>
<gene>
    <name evidence="2" type="ORF">BKA03_002309</name>
</gene>
<organism evidence="2 3">
    <name type="scientific">Demequina lutea</name>
    <dbReference type="NCBI Taxonomy" id="431489"/>
    <lineage>
        <taxon>Bacteria</taxon>
        <taxon>Bacillati</taxon>
        <taxon>Actinomycetota</taxon>
        <taxon>Actinomycetes</taxon>
        <taxon>Micrococcales</taxon>
        <taxon>Demequinaceae</taxon>
        <taxon>Demequina</taxon>
    </lineage>
</organism>
<feature type="transmembrane region" description="Helical" evidence="1">
    <location>
        <begin position="80"/>
        <end position="96"/>
    </location>
</feature>
<evidence type="ECO:0000313" key="2">
    <source>
        <dbReference type="EMBL" id="NYI42190.1"/>
    </source>
</evidence>
<proteinExistence type="predicted"/>
<feature type="transmembrane region" description="Helical" evidence="1">
    <location>
        <begin position="147"/>
        <end position="166"/>
    </location>
</feature>